<dbReference type="PANTHER" id="PTHR38366:SF1">
    <property type="entry name" value="PROTEIN TILLER ANGLE CONTROL 1"/>
    <property type="match status" value="1"/>
</dbReference>
<accession>A0ABS8SDY2</accession>
<feature type="region of interest" description="Disordered" evidence="4">
    <location>
        <begin position="1"/>
        <end position="23"/>
    </location>
</feature>
<proteinExistence type="inferred from homology"/>
<dbReference type="InterPro" id="IPR044989">
    <property type="entry name" value="TAC1"/>
</dbReference>
<evidence type="ECO:0000256" key="4">
    <source>
        <dbReference type="SAM" id="MobiDB-lite"/>
    </source>
</evidence>
<protein>
    <recommendedName>
        <fullName evidence="3">Protein TILLER ANGLE CONTROL 1</fullName>
    </recommendedName>
</protein>
<evidence type="ECO:0000313" key="5">
    <source>
        <dbReference type="EMBL" id="MCD7457064.1"/>
    </source>
</evidence>
<comment type="caution">
    <text evidence="5">The sequence shown here is derived from an EMBL/GenBank/DDBJ whole genome shotgun (WGS) entry which is preliminary data.</text>
</comment>
<dbReference type="PANTHER" id="PTHR38366">
    <property type="entry name" value="NAD-DEPENDENT PROTEIN DEACETYLASE HST1-LIKE PROTEIN"/>
    <property type="match status" value="1"/>
</dbReference>
<name>A0ABS8SDY2_DATST</name>
<sequence length="82" mass="9079">MDFLSPKSSFHESRTSSARSKAKQKLMKKVLKRKVHPDIETKFGKNSSQVKAASMLGLSCVKHVRVESSVSLLLTDQDVTAC</sequence>
<organism evidence="5 6">
    <name type="scientific">Datura stramonium</name>
    <name type="common">Jimsonweed</name>
    <name type="synonym">Common thornapple</name>
    <dbReference type="NCBI Taxonomy" id="4076"/>
    <lineage>
        <taxon>Eukaryota</taxon>
        <taxon>Viridiplantae</taxon>
        <taxon>Streptophyta</taxon>
        <taxon>Embryophyta</taxon>
        <taxon>Tracheophyta</taxon>
        <taxon>Spermatophyta</taxon>
        <taxon>Magnoliopsida</taxon>
        <taxon>eudicotyledons</taxon>
        <taxon>Gunneridae</taxon>
        <taxon>Pentapetalae</taxon>
        <taxon>asterids</taxon>
        <taxon>lamiids</taxon>
        <taxon>Solanales</taxon>
        <taxon>Solanaceae</taxon>
        <taxon>Solanoideae</taxon>
        <taxon>Datureae</taxon>
        <taxon>Datura</taxon>
    </lineage>
</organism>
<gene>
    <name evidence="5" type="ORF">HAX54_034047</name>
</gene>
<evidence type="ECO:0000313" key="6">
    <source>
        <dbReference type="Proteomes" id="UP000823775"/>
    </source>
</evidence>
<dbReference type="EMBL" id="JACEIK010000438">
    <property type="protein sequence ID" value="MCD7457064.1"/>
    <property type="molecule type" value="Genomic_DNA"/>
</dbReference>
<reference evidence="5 6" key="1">
    <citation type="journal article" date="2021" name="BMC Genomics">
        <title>Datura genome reveals duplications of psychoactive alkaloid biosynthetic genes and high mutation rate following tissue culture.</title>
        <authorList>
            <person name="Rajewski A."/>
            <person name="Carter-House D."/>
            <person name="Stajich J."/>
            <person name="Litt A."/>
        </authorList>
    </citation>
    <scope>NUCLEOTIDE SEQUENCE [LARGE SCALE GENOMIC DNA]</scope>
    <source>
        <strain evidence="5">AR-01</strain>
    </source>
</reference>
<comment type="similarity">
    <text evidence="2">Belongs to the TAC family.</text>
</comment>
<evidence type="ECO:0000256" key="3">
    <source>
        <dbReference type="ARBA" id="ARBA00026138"/>
    </source>
</evidence>
<keyword evidence="6" id="KW-1185">Reference proteome</keyword>
<keyword evidence="1" id="KW-0341">Growth regulation</keyword>
<evidence type="ECO:0000256" key="1">
    <source>
        <dbReference type="ARBA" id="ARBA00022604"/>
    </source>
</evidence>
<evidence type="ECO:0000256" key="2">
    <source>
        <dbReference type="ARBA" id="ARBA00025796"/>
    </source>
</evidence>
<dbReference type="Proteomes" id="UP000823775">
    <property type="component" value="Unassembled WGS sequence"/>
</dbReference>